<sequence>MTRQAGSTRAARRHGRRPIRSSLTGHALPDPDGRVLRFETDARGALELIQSRLGDQLLGVRVGFATAPPAPTGRSTGTGESEHPLFYAIDRRARTITLYRMPIQRAGGLHIPDAEHRTLFVGRCVYLAVCEYLGRDPWDLLPGYFEHY</sequence>
<dbReference type="RefSeq" id="WP_218116372.1">
    <property type="nucleotide sequence ID" value="NZ_CAJVAP010000041.1"/>
</dbReference>
<keyword evidence="3" id="KW-1185">Reference proteome</keyword>
<proteinExistence type="predicted"/>
<evidence type="ECO:0000313" key="2">
    <source>
        <dbReference type="EMBL" id="CAG7621778.1"/>
    </source>
</evidence>
<protein>
    <submittedName>
        <fullName evidence="2">Uncharacterized protein</fullName>
    </submittedName>
</protein>
<feature type="compositionally biased region" description="Basic residues" evidence="1">
    <location>
        <begin position="10"/>
        <end position="19"/>
    </location>
</feature>
<name>A0A916NPL3_9MICO</name>
<dbReference type="Proteomes" id="UP000693892">
    <property type="component" value="Unassembled WGS sequence"/>
</dbReference>
<feature type="region of interest" description="Disordered" evidence="1">
    <location>
        <begin position="1"/>
        <end position="32"/>
    </location>
</feature>
<evidence type="ECO:0000313" key="3">
    <source>
        <dbReference type="Proteomes" id="UP000693892"/>
    </source>
</evidence>
<evidence type="ECO:0000256" key="1">
    <source>
        <dbReference type="SAM" id="MobiDB-lite"/>
    </source>
</evidence>
<organism evidence="2 3">
    <name type="scientific">Leucobacter soli</name>
    <dbReference type="NCBI Taxonomy" id="2812850"/>
    <lineage>
        <taxon>Bacteria</taxon>
        <taxon>Bacillati</taxon>
        <taxon>Actinomycetota</taxon>
        <taxon>Actinomycetes</taxon>
        <taxon>Micrococcales</taxon>
        <taxon>Microbacteriaceae</taxon>
        <taxon>Leucobacter</taxon>
    </lineage>
</organism>
<comment type="caution">
    <text evidence="2">The sequence shown here is derived from an EMBL/GenBank/DDBJ whole genome shotgun (WGS) entry which is preliminary data.</text>
</comment>
<reference evidence="2" key="1">
    <citation type="submission" date="2021-06" db="EMBL/GenBank/DDBJ databases">
        <authorList>
            <person name="Criscuolo A."/>
        </authorList>
    </citation>
    <scope>NUCLEOTIDE SEQUENCE</scope>
    <source>
        <strain evidence="2">CIP111803</strain>
    </source>
</reference>
<dbReference type="AlphaFoldDB" id="A0A916NPL3"/>
<gene>
    <name evidence="2" type="ORF">LEUCIP111803_02452</name>
</gene>
<accession>A0A916NPL3</accession>
<dbReference type="EMBL" id="CAJVAP010000041">
    <property type="protein sequence ID" value="CAG7621778.1"/>
    <property type="molecule type" value="Genomic_DNA"/>
</dbReference>